<protein>
    <recommendedName>
        <fullName evidence="4">Type VI secretion protein</fullName>
    </recommendedName>
</protein>
<dbReference type="Pfam" id="PF16695">
    <property type="entry name" value="Tai4"/>
    <property type="match status" value="1"/>
</dbReference>
<keyword evidence="1" id="KW-0732">Signal</keyword>
<dbReference type="Gene3D" id="1.20.120.1620">
    <property type="match status" value="1"/>
</dbReference>
<gene>
    <name evidence="2" type="ORF">BHC54_08265</name>
</gene>
<dbReference type="AlphaFoldDB" id="A0A2N9X6S5"/>
<evidence type="ECO:0000313" key="3">
    <source>
        <dbReference type="Proteomes" id="UP000230202"/>
    </source>
</evidence>
<sequence length="118" mass="13315">MKVKLIFSLIVISISSAFAQARPPLKNDLENFTLSYCLAQSESGDIMQREAKAAVGAYVELGRYPAEAYEEAALVARNYSKRPYKSYQQGVQLILMKCIDASQSKEIKSIKKRFSQRK</sequence>
<evidence type="ECO:0000313" key="2">
    <source>
        <dbReference type="EMBL" id="PIT38878.1"/>
    </source>
</evidence>
<organism evidence="2 3">
    <name type="scientific">Snodgrassella alvi</name>
    <dbReference type="NCBI Taxonomy" id="1196083"/>
    <lineage>
        <taxon>Bacteria</taxon>
        <taxon>Pseudomonadati</taxon>
        <taxon>Pseudomonadota</taxon>
        <taxon>Betaproteobacteria</taxon>
        <taxon>Neisseriales</taxon>
        <taxon>Neisseriaceae</taxon>
        <taxon>Snodgrassella</taxon>
    </lineage>
</organism>
<proteinExistence type="predicted"/>
<dbReference type="EMBL" id="MEIL01000029">
    <property type="protein sequence ID" value="PIT38878.1"/>
    <property type="molecule type" value="Genomic_DNA"/>
</dbReference>
<dbReference type="InterPro" id="IPR032032">
    <property type="entry name" value="Tai4"/>
</dbReference>
<comment type="caution">
    <text evidence="2">The sequence shown here is derived from an EMBL/GenBank/DDBJ whole genome shotgun (WGS) entry which is preliminary data.</text>
</comment>
<evidence type="ECO:0000256" key="1">
    <source>
        <dbReference type="SAM" id="SignalP"/>
    </source>
</evidence>
<dbReference type="Proteomes" id="UP000230202">
    <property type="component" value="Unassembled WGS sequence"/>
</dbReference>
<feature type="chain" id="PRO_5014750887" description="Type VI secretion protein" evidence="1">
    <location>
        <begin position="20"/>
        <end position="118"/>
    </location>
</feature>
<accession>A0A2N9X6S5</accession>
<reference evidence="2" key="1">
    <citation type="journal article" date="2017" name="MBio">
        <title>Type VI secretion-mediated competition in the bee gut microbiome.</title>
        <authorList>
            <person name="Steele M.I."/>
            <person name="Kwong W.K."/>
            <person name="Powell J.E."/>
            <person name="Whiteley M."/>
            <person name="Moran N.A."/>
        </authorList>
    </citation>
    <scope>NUCLEOTIDE SEQUENCE [LARGE SCALE GENOMIC DNA]</scope>
    <source>
        <strain evidence="2">WkB273</strain>
    </source>
</reference>
<evidence type="ECO:0008006" key="4">
    <source>
        <dbReference type="Google" id="ProtNLM"/>
    </source>
</evidence>
<feature type="signal peptide" evidence="1">
    <location>
        <begin position="1"/>
        <end position="19"/>
    </location>
</feature>
<keyword evidence="3" id="KW-1185">Reference proteome</keyword>
<dbReference type="InterPro" id="IPR038314">
    <property type="entry name" value="T6SS_sf"/>
</dbReference>
<name>A0A2N9X6S5_9NEIS</name>